<name>A0ACB9FCM8_CICIN</name>
<protein>
    <submittedName>
        <fullName evidence="1">Uncharacterized protein</fullName>
    </submittedName>
</protein>
<dbReference type="Proteomes" id="UP001055811">
    <property type="component" value="Linkage Group LG03"/>
</dbReference>
<reference evidence="2" key="1">
    <citation type="journal article" date="2022" name="Mol. Ecol. Resour.">
        <title>The genomes of chicory, endive, great burdock and yacon provide insights into Asteraceae palaeo-polyploidization history and plant inulin production.</title>
        <authorList>
            <person name="Fan W."/>
            <person name="Wang S."/>
            <person name="Wang H."/>
            <person name="Wang A."/>
            <person name="Jiang F."/>
            <person name="Liu H."/>
            <person name="Zhao H."/>
            <person name="Xu D."/>
            <person name="Zhang Y."/>
        </authorList>
    </citation>
    <scope>NUCLEOTIDE SEQUENCE [LARGE SCALE GENOMIC DNA]</scope>
    <source>
        <strain evidence="2">cv. Punajuju</strain>
    </source>
</reference>
<evidence type="ECO:0000313" key="1">
    <source>
        <dbReference type="EMBL" id="KAI3768446.1"/>
    </source>
</evidence>
<organism evidence="1 2">
    <name type="scientific">Cichorium intybus</name>
    <name type="common">Chicory</name>
    <dbReference type="NCBI Taxonomy" id="13427"/>
    <lineage>
        <taxon>Eukaryota</taxon>
        <taxon>Viridiplantae</taxon>
        <taxon>Streptophyta</taxon>
        <taxon>Embryophyta</taxon>
        <taxon>Tracheophyta</taxon>
        <taxon>Spermatophyta</taxon>
        <taxon>Magnoliopsida</taxon>
        <taxon>eudicotyledons</taxon>
        <taxon>Gunneridae</taxon>
        <taxon>Pentapetalae</taxon>
        <taxon>asterids</taxon>
        <taxon>campanulids</taxon>
        <taxon>Asterales</taxon>
        <taxon>Asteraceae</taxon>
        <taxon>Cichorioideae</taxon>
        <taxon>Cichorieae</taxon>
        <taxon>Cichoriinae</taxon>
        <taxon>Cichorium</taxon>
    </lineage>
</organism>
<reference evidence="1 2" key="2">
    <citation type="journal article" date="2022" name="Mol. Ecol. Resour.">
        <title>The genomes of chicory, endive, great burdock and yacon provide insights into Asteraceae paleo-polyploidization history and plant inulin production.</title>
        <authorList>
            <person name="Fan W."/>
            <person name="Wang S."/>
            <person name="Wang H."/>
            <person name="Wang A."/>
            <person name="Jiang F."/>
            <person name="Liu H."/>
            <person name="Zhao H."/>
            <person name="Xu D."/>
            <person name="Zhang Y."/>
        </authorList>
    </citation>
    <scope>NUCLEOTIDE SEQUENCE [LARGE SCALE GENOMIC DNA]</scope>
    <source>
        <strain evidence="2">cv. Punajuju</strain>
        <tissue evidence="1">Leaves</tissue>
    </source>
</reference>
<evidence type="ECO:0000313" key="2">
    <source>
        <dbReference type="Proteomes" id="UP001055811"/>
    </source>
</evidence>
<sequence length="114" mass="13814">MSTFQFRTYRENHFMIFIIYESRSHENGFLGIFTVIASVDDKTHRQRHRWTPSPRLHPYPCESASIQIVWLLLIDFQDLTAKTWGFLYISEDDDCEWKTPERKEIEKEQQTNNR</sequence>
<gene>
    <name evidence="1" type="ORF">L2E82_19125</name>
</gene>
<keyword evidence="2" id="KW-1185">Reference proteome</keyword>
<proteinExistence type="predicted"/>
<accession>A0ACB9FCM8</accession>
<comment type="caution">
    <text evidence="1">The sequence shown here is derived from an EMBL/GenBank/DDBJ whole genome shotgun (WGS) entry which is preliminary data.</text>
</comment>
<dbReference type="EMBL" id="CM042011">
    <property type="protein sequence ID" value="KAI3768446.1"/>
    <property type="molecule type" value="Genomic_DNA"/>
</dbReference>